<evidence type="ECO:0000313" key="1">
    <source>
        <dbReference type="EMBL" id="CBY39171.1"/>
    </source>
</evidence>
<accession>E4YUN2</accession>
<organism evidence="1">
    <name type="scientific">Oikopleura dioica</name>
    <name type="common">Tunicate</name>
    <dbReference type="NCBI Taxonomy" id="34765"/>
    <lineage>
        <taxon>Eukaryota</taxon>
        <taxon>Metazoa</taxon>
        <taxon>Chordata</taxon>
        <taxon>Tunicata</taxon>
        <taxon>Appendicularia</taxon>
        <taxon>Copelata</taxon>
        <taxon>Oikopleuridae</taxon>
        <taxon>Oikopleura</taxon>
    </lineage>
</organism>
<proteinExistence type="predicted"/>
<protein>
    <submittedName>
        <fullName evidence="1">Uncharacterized protein</fullName>
    </submittedName>
</protein>
<sequence>DCSKSPLRTFERCKPIIDNGVAALKVIEKFQISYKLRERDIKNYFNTNYDFRVCCFDLHGIETIKLAISIQNFEQLKAYYISAVSCYHFRIELISFFDFFIGLFLVDSGLLQRLINSAEAWLAERIRKLMETDEDDIQFQIAYRKANFLFLENEFREKINGCERNIFIKFWLTYKAVNNYSELLVAKAKAAKCYGSCREEIYKLTEKYAFHLQNPSTESNASHWLEAQVKELVDERLQKGIKLIEPLFEYSSSYEKSTGRKFNRAPYKSMSPLDKQCSTKINFFPTNKNLPTNKKPTNANTKN</sequence>
<feature type="non-terminal residue" evidence="1">
    <location>
        <position position="1"/>
    </location>
</feature>
<name>E4YUN2_OIKDI</name>
<gene>
    <name evidence="1" type="ORF">GSOID_T00019720001</name>
</gene>
<dbReference type="EMBL" id="FN655450">
    <property type="protein sequence ID" value="CBY39171.1"/>
    <property type="molecule type" value="Genomic_DNA"/>
</dbReference>
<reference evidence="1" key="1">
    <citation type="journal article" date="2010" name="Science">
        <title>Plasticity of animal genome architecture unmasked by rapid evolution of a pelagic tunicate.</title>
        <authorList>
            <person name="Denoeud F."/>
            <person name="Henriet S."/>
            <person name="Mungpakdee S."/>
            <person name="Aury J.M."/>
            <person name="Da Silva C."/>
            <person name="Brinkmann H."/>
            <person name="Mikhaleva J."/>
            <person name="Olsen L.C."/>
            <person name="Jubin C."/>
            <person name="Canestro C."/>
            <person name="Bouquet J.M."/>
            <person name="Danks G."/>
            <person name="Poulain J."/>
            <person name="Campsteijn C."/>
            <person name="Adamski M."/>
            <person name="Cross I."/>
            <person name="Yadetie F."/>
            <person name="Muffato M."/>
            <person name="Louis A."/>
            <person name="Butcher S."/>
            <person name="Tsagkogeorga G."/>
            <person name="Konrad A."/>
            <person name="Singh S."/>
            <person name="Jensen M.F."/>
            <person name="Cong E.H."/>
            <person name="Eikeseth-Otteraa H."/>
            <person name="Noel B."/>
            <person name="Anthouard V."/>
            <person name="Porcel B.M."/>
            <person name="Kachouri-Lafond R."/>
            <person name="Nishino A."/>
            <person name="Ugolini M."/>
            <person name="Chourrout P."/>
            <person name="Nishida H."/>
            <person name="Aasland R."/>
            <person name="Huzurbazar S."/>
            <person name="Westhof E."/>
            <person name="Delsuc F."/>
            <person name="Lehrach H."/>
            <person name="Reinhardt R."/>
            <person name="Weissenbach J."/>
            <person name="Roy S.W."/>
            <person name="Artiguenave F."/>
            <person name="Postlethwait J.H."/>
            <person name="Manak J.R."/>
            <person name="Thompson E.M."/>
            <person name="Jaillon O."/>
            <person name="Du Pasquier L."/>
            <person name="Boudinot P."/>
            <person name="Liberles D.A."/>
            <person name="Volff J.N."/>
            <person name="Philippe H."/>
            <person name="Lenhard B."/>
            <person name="Roest Crollius H."/>
            <person name="Wincker P."/>
            <person name="Chourrout D."/>
        </authorList>
    </citation>
    <scope>NUCLEOTIDE SEQUENCE [LARGE SCALE GENOMIC DNA]</scope>
</reference>
<dbReference type="AlphaFoldDB" id="E4YUN2"/>
<dbReference type="Proteomes" id="UP000011014">
    <property type="component" value="Unassembled WGS sequence"/>
</dbReference>